<evidence type="ECO:0000256" key="13">
    <source>
        <dbReference type="ARBA" id="ARBA00024209"/>
    </source>
</evidence>
<dbReference type="SMART" id="SM00184">
    <property type="entry name" value="RING"/>
    <property type="match status" value="1"/>
</dbReference>
<evidence type="ECO:0000256" key="3">
    <source>
        <dbReference type="ARBA" id="ARBA00004906"/>
    </source>
</evidence>
<dbReference type="InterPro" id="IPR044600">
    <property type="entry name" value="ATL1/ATL16-like"/>
</dbReference>
<evidence type="ECO:0000313" key="17">
    <source>
        <dbReference type="Proteomes" id="UP000694930"/>
    </source>
</evidence>
<dbReference type="EC" id="2.3.2.27" evidence="4"/>
<evidence type="ECO:0000256" key="11">
    <source>
        <dbReference type="ARBA" id="ARBA00022989"/>
    </source>
</evidence>
<evidence type="ECO:0000313" key="18">
    <source>
        <dbReference type="RefSeq" id="XP_015071171.1"/>
    </source>
</evidence>
<feature type="transmembrane region" description="Helical" evidence="15">
    <location>
        <begin position="15"/>
        <end position="39"/>
    </location>
</feature>
<evidence type="ECO:0000256" key="15">
    <source>
        <dbReference type="SAM" id="Phobius"/>
    </source>
</evidence>
<proteinExistence type="inferred from homology"/>
<keyword evidence="5" id="KW-0808">Transferase</keyword>
<feature type="domain" description="RING-type" evidence="16">
    <location>
        <begin position="105"/>
        <end position="147"/>
    </location>
</feature>
<dbReference type="Proteomes" id="UP000694930">
    <property type="component" value="Chromosome 3"/>
</dbReference>
<reference evidence="17" key="1">
    <citation type="journal article" date="2014" name="Nat. Genet.">
        <title>The genome of the stress-tolerant wild tomato species Solanum pennellii.</title>
        <authorList>
            <person name="Bolger A."/>
            <person name="Scossa F."/>
            <person name="Bolger M.E."/>
            <person name="Lanz C."/>
            <person name="Maumus F."/>
            <person name="Tohge T."/>
            <person name="Quesneville H."/>
            <person name="Alseekh S."/>
            <person name="Sorensen I."/>
            <person name="Lichtenstein G."/>
            <person name="Fich E.A."/>
            <person name="Conte M."/>
            <person name="Keller H."/>
            <person name="Schneeberger K."/>
            <person name="Schwacke R."/>
            <person name="Ofner I."/>
            <person name="Vrebalov J."/>
            <person name="Xu Y."/>
            <person name="Osorio S."/>
            <person name="Aflitos S.A."/>
            <person name="Schijlen E."/>
            <person name="Jimenez-Gomez J.M."/>
            <person name="Ryngajllo M."/>
            <person name="Kimura S."/>
            <person name="Kumar R."/>
            <person name="Koenig D."/>
            <person name="Headland L.R."/>
            <person name="Maloof J.N."/>
            <person name="Sinha N."/>
            <person name="van Ham R.C."/>
            <person name="Lankhorst R.K."/>
            <person name="Mao L."/>
            <person name="Vogel A."/>
            <person name="Arsova B."/>
            <person name="Panstruga R."/>
            <person name="Fei Z."/>
            <person name="Rose J.K."/>
            <person name="Zamir D."/>
            <person name="Carrari F."/>
            <person name="Giovannoni J.J."/>
            <person name="Weigel D."/>
            <person name="Usadel B."/>
            <person name="Fernie A.R."/>
        </authorList>
    </citation>
    <scope>NUCLEOTIDE SEQUENCE [LARGE SCALE GENOMIC DNA]</scope>
    <source>
        <strain evidence="17">cv. LA0716</strain>
    </source>
</reference>
<evidence type="ECO:0000259" key="16">
    <source>
        <dbReference type="PROSITE" id="PS50089"/>
    </source>
</evidence>
<evidence type="ECO:0000256" key="8">
    <source>
        <dbReference type="ARBA" id="ARBA00022771"/>
    </source>
</evidence>
<dbReference type="SUPFAM" id="SSF57850">
    <property type="entry name" value="RING/U-box"/>
    <property type="match status" value="1"/>
</dbReference>
<evidence type="ECO:0000256" key="5">
    <source>
        <dbReference type="ARBA" id="ARBA00022679"/>
    </source>
</evidence>
<gene>
    <name evidence="18" type="primary">LOC107015422</name>
</gene>
<dbReference type="GeneID" id="107015422"/>
<reference evidence="18" key="2">
    <citation type="submission" date="2025-08" db="UniProtKB">
        <authorList>
            <consortium name="RefSeq"/>
        </authorList>
    </citation>
    <scope>IDENTIFICATION</scope>
</reference>
<dbReference type="PANTHER" id="PTHR46913:SF1">
    <property type="entry name" value="RING-H2 FINGER PROTEIN ATL16"/>
    <property type="match status" value="1"/>
</dbReference>
<evidence type="ECO:0000256" key="4">
    <source>
        <dbReference type="ARBA" id="ARBA00012483"/>
    </source>
</evidence>
<evidence type="ECO:0000256" key="14">
    <source>
        <dbReference type="PROSITE-ProRule" id="PRU00175"/>
    </source>
</evidence>
<keyword evidence="12 15" id="KW-0472">Membrane</keyword>
<dbReference type="PANTHER" id="PTHR46913">
    <property type="entry name" value="RING-H2 FINGER PROTEIN ATL16"/>
    <property type="match status" value="1"/>
</dbReference>
<keyword evidence="17" id="KW-1185">Reference proteome</keyword>
<comment type="pathway">
    <text evidence="3">Protein modification; protein ubiquitination.</text>
</comment>
<dbReference type="RefSeq" id="XP_015071171.1">
    <property type="nucleotide sequence ID" value="XM_015215685.2"/>
</dbReference>
<protein>
    <recommendedName>
        <fullName evidence="4">RING-type E3 ubiquitin transferase</fullName>
        <ecNumber evidence="4">2.3.2.27</ecNumber>
    </recommendedName>
</protein>
<organism evidence="17 18">
    <name type="scientific">Solanum pennellii</name>
    <name type="common">Tomato</name>
    <name type="synonym">Lycopersicon pennellii</name>
    <dbReference type="NCBI Taxonomy" id="28526"/>
    <lineage>
        <taxon>Eukaryota</taxon>
        <taxon>Viridiplantae</taxon>
        <taxon>Streptophyta</taxon>
        <taxon>Embryophyta</taxon>
        <taxon>Tracheophyta</taxon>
        <taxon>Spermatophyta</taxon>
        <taxon>Magnoliopsida</taxon>
        <taxon>eudicotyledons</taxon>
        <taxon>Gunneridae</taxon>
        <taxon>Pentapetalae</taxon>
        <taxon>asterids</taxon>
        <taxon>lamiids</taxon>
        <taxon>Solanales</taxon>
        <taxon>Solanaceae</taxon>
        <taxon>Solanoideae</taxon>
        <taxon>Solaneae</taxon>
        <taxon>Solanum</taxon>
        <taxon>Solanum subgen. Lycopersicon</taxon>
    </lineage>
</organism>
<evidence type="ECO:0000256" key="7">
    <source>
        <dbReference type="ARBA" id="ARBA00022723"/>
    </source>
</evidence>
<evidence type="ECO:0000256" key="9">
    <source>
        <dbReference type="ARBA" id="ARBA00022786"/>
    </source>
</evidence>
<evidence type="ECO:0000256" key="2">
    <source>
        <dbReference type="ARBA" id="ARBA00004167"/>
    </source>
</evidence>
<sequence length="288" mass="33522">MDPPRNLHSSSHSSFPIMAIAIIGILAIGFLLVFYYIFVIKCCLNWQRMDLSRPFSFSIRRHTENPLTIHSPENRGLNESIIRSIPIFRYKKSEWINNASTTCECVVCLNEFQEDENLKVIPNCDHFFHIDCIDIWLQNNTNCPLCRNSLSSHITKKFPLDQIIIPQDQDPQTSNNFIDEDYVVIEIIGTQERLNSRELSTSHCANKIEQKVTKKKVKKLSHECIDIRNKDEQFIVQPIRRSFSMDSSSDRRIYALVEEIMQQQRQVSHVKRSCFSFGHGRGSKMLLT</sequence>
<keyword evidence="8 14" id="KW-0863">Zinc-finger</keyword>
<dbReference type="Pfam" id="PF13639">
    <property type="entry name" value="zf-RING_2"/>
    <property type="match status" value="1"/>
</dbReference>
<accession>A0ABM1GHK6</accession>
<keyword evidence="10" id="KW-0862">Zinc</keyword>
<keyword evidence="9" id="KW-0833">Ubl conjugation pathway</keyword>
<comment type="similarity">
    <text evidence="13">Belongs to the RING-type zinc finger family. ATL subfamily.</text>
</comment>
<dbReference type="InterPro" id="IPR001841">
    <property type="entry name" value="Znf_RING"/>
</dbReference>
<evidence type="ECO:0000256" key="1">
    <source>
        <dbReference type="ARBA" id="ARBA00000900"/>
    </source>
</evidence>
<evidence type="ECO:0000256" key="10">
    <source>
        <dbReference type="ARBA" id="ARBA00022833"/>
    </source>
</evidence>
<keyword evidence="7" id="KW-0479">Metal-binding</keyword>
<keyword evidence="11 15" id="KW-1133">Transmembrane helix</keyword>
<name>A0ABM1GHK6_SOLPN</name>
<dbReference type="InterPro" id="IPR013083">
    <property type="entry name" value="Znf_RING/FYVE/PHD"/>
</dbReference>
<dbReference type="Gene3D" id="3.30.40.10">
    <property type="entry name" value="Zinc/RING finger domain, C3HC4 (zinc finger)"/>
    <property type="match status" value="1"/>
</dbReference>
<evidence type="ECO:0000256" key="12">
    <source>
        <dbReference type="ARBA" id="ARBA00023136"/>
    </source>
</evidence>
<comment type="catalytic activity">
    <reaction evidence="1">
        <text>S-ubiquitinyl-[E2 ubiquitin-conjugating enzyme]-L-cysteine + [acceptor protein]-L-lysine = [E2 ubiquitin-conjugating enzyme]-L-cysteine + N(6)-ubiquitinyl-[acceptor protein]-L-lysine.</text>
        <dbReference type="EC" id="2.3.2.27"/>
    </reaction>
</comment>
<comment type="subcellular location">
    <subcellularLocation>
        <location evidence="2">Membrane</location>
        <topology evidence="2">Single-pass membrane protein</topology>
    </subcellularLocation>
</comment>
<dbReference type="PROSITE" id="PS50089">
    <property type="entry name" value="ZF_RING_2"/>
    <property type="match status" value="1"/>
</dbReference>
<evidence type="ECO:0000256" key="6">
    <source>
        <dbReference type="ARBA" id="ARBA00022692"/>
    </source>
</evidence>
<keyword evidence="6 15" id="KW-0812">Transmembrane</keyword>